<dbReference type="PROSITE" id="PS50994">
    <property type="entry name" value="INTEGRASE"/>
    <property type="match status" value="1"/>
</dbReference>
<dbReference type="EMBL" id="AFNH02000920">
    <property type="protein sequence ID" value="EZG52070.1"/>
    <property type="molecule type" value="Genomic_DNA"/>
</dbReference>
<dbReference type="PANTHER" id="PTHR37984:SF5">
    <property type="entry name" value="PROTEIN NYNRIN-LIKE"/>
    <property type="match status" value="1"/>
</dbReference>
<evidence type="ECO:0000313" key="3">
    <source>
        <dbReference type="Proteomes" id="UP000019763"/>
    </source>
</evidence>
<evidence type="ECO:0000313" key="2">
    <source>
        <dbReference type="EMBL" id="EZG52070.1"/>
    </source>
</evidence>
<comment type="caution">
    <text evidence="2">The sequence shown here is derived from an EMBL/GenBank/DDBJ whole genome shotgun (WGS) entry which is preliminary data.</text>
</comment>
<sequence length="298" mass="33860">MLARAVPSLEAAQTLRTFYHYWVVAFGTPRAVLTDGGSSFKGAFHTTVTKHLGCRHLVTAPYRPQGNGINEASHVELKNVLRAMWQEGQRDVGKMLDSATRLHNITPHSAIGTSPYEALFGKPPVLDALQEMTPSMTEEERRENHNMRLRERMTEVMLRERPLEKDSPNDLKQGDLVVVLNDPGSAASSLNGPETPRWFAPRWSLPMKIVGVERTQVEVERYGQPGSTFKVHKEKVRKFKKSEDPELETLTREYLEKVGDEPEEPVEEKSTYKRPRIYIDPETREGLEHFLGISAVPY</sequence>
<dbReference type="Proteomes" id="UP000019763">
    <property type="component" value="Unassembled WGS sequence"/>
</dbReference>
<dbReference type="InterPro" id="IPR050951">
    <property type="entry name" value="Retrovirus_Pol_polyprotein"/>
</dbReference>
<dbReference type="InterPro" id="IPR001584">
    <property type="entry name" value="Integrase_cat-core"/>
</dbReference>
<dbReference type="eggNOG" id="KOG0017">
    <property type="taxonomic scope" value="Eukaryota"/>
</dbReference>
<evidence type="ECO:0000259" key="1">
    <source>
        <dbReference type="PROSITE" id="PS50994"/>
    </source>
</evidence>
<protein>
    <submittedName>
        <fullName evidence="2">Integrase core domain protein</fullName>
    </submittedName>
</protein>
<accession>A0A023B2A8</accession>
<dbReference type="SUPFAM" id="SSF53098">
    <property type="entry name" value="Ribonuclease H-like"/>
    <property type="match status" value="1"/>
</dbReference>
<name>A0A023B2A8_GRENI</name>
<dbReference type="OrthoDB" id="423151at2759"/>
<dbReference type="InterPro" id="IPR036397">
    <property type="entry name" value="RNaseH_sf"/>
</dbReference>
<dbReference type="GO" id="GO:0003676">
    <property type="term" value="F:nucleic acid binding"/>
    <property type="evidence" value="ECO:0007669"/>
    <property type="project" value="InterPro"/>
</dbReference>
<organism evidence="2 3">
    <name type="scientific">Gregarina niphandrodes</name>
    <name type="common">Septate eugregarine</name>
    <dbReference type="NCBI Taxonomy" id="110365"/>
    <lineage>
        <taxon>Eukaryota</taxon>
        <taxon>Sar</taxon>
        <taxon>Alveolata</taxon>
        <taxon>Apicomplexa</taxon>
        <taxon>Conoidasida</taxon>
        <taxon>Gregarinasina</taxon>
        <taxon>Eugregarinorida</taxon>
        <taxon>Gregarinidae</taxon>
        <taxon>Gregarina</taxon>
    </lineage>
</organism>
<feature type="domain" description="Integrase catalytic" evidence="1">
    <location>
        <begin position="1"/>
        <end position="123"/>
    </location>
</feature>
<dbReference type="Gene3D" id="3.30.420.10">
    <property type="entry name" value="Ribonuclease H-like superfamily/Ribonuclease H"/>
    <property type="match status" value="1"/>
</dbReference>
<gene>
    <name evidence="2" type="ORF">GNI_123220</name>
</gene>
<dbReference type="InterPro" id="IPR012337">
    <property type="entry name" value="RNaseH-like_sf"/>
</dbReference>
<proteinExistence type="predicted"/>
<dbReference type="GO" id="GO:0015074">
    <property type="term" value="P:DNA integration"/>
    <property type="evidence" value="ECO:0007669"/>
    <property type="project" value="InterPro"/>
</dbReference>
<dbReference type="VEuPathDB" id="CryptoDB:GNI_123220"/>
<dbReference type="GeneID" id="22914326"/>
<dbReference type="AlphaFoldDB" id="A0A023B2A8"/>
<dbReference type="RefSeq" id="XP_011131905.1">
    <property type="nucleotide sequence ID" value="XM_011133603.1"/>
</dbReference>
<keyword evidence="3" id="KW-1185">Reference proteome</keyword>
<reference evidence="2" key="1">
    <citation type="submission" date="2013-12" db="EMBL/GenBank/DDBJ databases">
        <authorList>
            <person name="Omoto C.K."/>
            <person name="Sibley D."/>
            <person name="Venepally P."/>
            <person name="Hadjithomas M."/>
            <person name="Karamycheva S."/>
            <person name="Brunk B."/>
            <person name="Roos D."/>
            <person name="Caler E."/>
            <person name="Lorenzi H."/>
        </authorList>
    </citation>
    <scope>NUCLEOTIDE SEQUENCE</scope>
</reference>
<dbReference type="PANTHER" id="PTHR37984">
    <property type="entry name" value="PROTEIN CBG26694"/>
    <property type="match status" value="1"/>
</dbReference>